<dbReference type="InParanoid" id="E2A4E0"/>
<dbReference type="Pfam" id="PF00631">
    <property type="entry name" value="G-gamma"/>
    <property type="match status" value="1"/>
</dbReference>
<feature type="domain" description="G protein gamma" evidence="9">
    <location>
        <begin position="87"/>
        <end position="153"/>
    </location>
</feature>
<dbReference type="InterPro" id="IPR036284">
    <property type="entry name" value="GGL_sf"/>
</dbReference>
<dbReference type="CDD" id="cd00068">
    <property type="entry name" value="GGL"/>
    <property type="match status" value="1"/>
</dbReference>
<dbReference type="FunFam" id="4.10.260.10:FF:000001">
    <property type="entry name" value="Guanine nucleotide-binding protein subunit gamma"/>
    <property type="match status" value="1"/>
</dbReference>
<name>E2A4E0_CAMFO</name>
<evidence type="ECO:0000256" key="2">
    <source>
        <dbReference type="ARBA" id="ARBA00007431"/>
    </source>
</evidence>
<keyword evidence="11" id="KW-1185">Reference proteome</keyword>
<dbReference type="Gene3D" id="4.10.260.10">
    <property type="entry name" value="Transducin (heterotrimeric G protein), gamma chain"/>
    <property type="match status" value="1"/>
</dbReference>
<dbReference type="PROSITE" id="PS50058">
    <property type="entry name" value="G_PROTEIN_GAMMA"/>
    <property type="match status" value="1"/>
</dbReference>
<gene>
    <name evidence="10" type="ORF">EAG_14270</name>
</gene>
<evidence type="ECO:0000256" key="4">
    <source>
        <dbReference type="ARBA" id="ARBA00022481"/>
    </source>
</evidence>
<reference evidence="10 11" key="1">
    <citation type="journal article" date="2010" name="Science">
        <title>Genomic comparison of the ants Camponotus floridanus and Harpegnathos saltator.</title>
        <authorList>
            <person name="Bonasio R."/>
            <person name="Zhang G."/>
            <person name="Ye C."/>
            <person name="Mutti N.S."/>
            <person name="Fang X."/>
            <person name="Qin N."/>
            <person name="Donahue G."/>
            <person name="Yang P."/>
            <person name="Li Q."/>
            <person name="Li C."/>
            <person name="Zhang P."/>
            <person name="Huang Z."/>
            <person name="Berger S.L."/>
            <person name="Reinberg D."/>
            <person name="Wang J."/>
            <person name="Liebig J."/>
        </authorList>
    </citation>
    <scope>NUCLEOTIDE SEQUENCE [LARGE SCALE GENOMIC DNA]</scope>
    <source>
        <strain evidence="11">C129</strain>
    </source>
</reference>
<dbReference type="InterPro" id="IPR001770">
    <property type="entry name" value="G-protein_gamma"/>
</dbReference>
<dbReference type="SUPFAM" id="SSF48670">
    <property type="entry name" value="Transducin (heterotrimeric G protein), gamma chain"/>
    <property type="match status" value="1"/>
</dbReference>
<evidence type="ECO:0000256" key="5">
    <source>
        <dbReference type="ARBA" id="ARBA00023136"/>
    </source>
</evidence>
<keyword evidence="5" id="KW-0472">Membrane</keyword>
<dbReference type="InterPro" id="IPR015898">
    <property type="entry name" value="G-protein_gamma-like_dom"/>
</dbReference>
<dbReference type="OrthoDB" id="6264244at2759"/>
<dbReference type="STRING" id="104421.E2A4E0"/>
<keyword evidence="7" id="KW-0449">Lipoprotein</keyword>
<dbReference type="GO" id="GO:0005834">
    <property type="term" value="C:heterotrimeric G-protein complex"/>
    <property type="evidence" value="ECO:0007669"/>
    <property type="project" value="InterPro"/>
</dbReference>
<evidence type="ECO:0000259" key="9">
    <source>
        <dbReference type="PROSITE" id="PS50058"/>
    </source>
</evidence>
<protein>
    <submittedName>
        <fullName evidence="10">Guanine nucleotide-binding protein subunit gamma-1</fullName>
    </submittedName>
</protein>
<dbReference type="PANTHER" id="PTHR13809">
    <property type="entry name" value="GUANINE NUCLEOTIDE-BINDING PROTEIN GAMMA SUBUNIT"/>
    <property type="match status" value="1"/>
</dbReference>
<evidence type="ECO:0000313" key="11">
    <source>
        <dbReference type="Proteomes" id="UP000000311"/>
    </source>
</evidence>
<evidence type="ECO:0000256" key="8">
    <source>
        <dbReference type="ARBA" id="ARBA00023289"/>
    </source>
</evidence>
<evidence type="ECO:0000256" key="7">
    <source>
        <dbReference type="ARBA" id="ARBA00023288"/>
    </source>
</evidence>
<comment type="subcellular location">
    <subcellularLocation>
        <location evidence="1">Cell membrane</location>
        <topology evidence="1">Lipid-anchor</topology>
        <orientation evidence="1">Cytoplasmic side</orientation>
    </subcellularLocation>
</comment>
<accession>E2A4E0</accession>
<dbReference type="GO" id="GO:0031681">
    <property type="term" value="F:G-protein beta-subunit binding"/>
    <property type="evidence" value="ECO:0007669"/>
    <property type="project" value="InterPro"/>
</dbReference>
<dbReference type="GO" id="GO:0007186">
    <property type="term" value="P:G protein-coupled receptor signaling pathway"/>
    <property type="evidence" value="ECO:0007669"/>
    <property type="project" value="InterPro"/>
</dbReference>
<proteinExistence type="inferred from homology"/>
<keyword evidence="6" id="KW-0807">Transducer</keyword>
<evidence type="ECO:0000256" key="6">
    <source>
        <dbReference type="ARBA" id="ARBA00023224"/>
    </source>
</evidence>
<evidence type="ECO:0000256" key="1">
    <source>
        <dbReference type="ARBA" id="ARBA00004342"/>
    </source>
</evidence>
<keyword evidence="4" id="KW-0488">Methylation</keyword>
<dbReference type="Proteomes" id="UP000000311">
    <property type="component" value="Unassembled WGS sequence"/>
</dbReference>
<sequence>MTKGAEFYKDALVSQSSRHVMRRNRQVRDCLEGLAYRKDLRLNLHKIVAEAKNVDRKKVNEWLFVTKKRIELLRPRFAICETVMDMVITNLQQQRLVTEQLRREAALKRITVSKAVEDIMKYITEHEQEDCLLLGFSSQKSNPFREKSTCILL</sequence>
<dbReference type="SMART" id="SM01224">
    <property type="entry name" value="G_gamma"/>
    <property type="match status" value="1"/>
</dbReference>
<dbReference type="AlphaFoldDB" id="E2A4E0"/>
<dbReference type="SMART" id="SM00224">
    <property type="entry name" value="GGL"/>
    <property type="match status" value="1"/>
</dbReference>
<organism evidence="11">
    <name type="scientific">Camponotus floridanus</name>
    <name type="common">Florida carpenter ant</name>
    <dbReference type="NCBI Taxonomy" id="104421"/>
    <lineage>
        <taxon>Eukaryota</taxon>
        <taxon>Metazoa</taxon>
        <taxon>Ecdysozoa</taxon>
        <taxon>Arthropoda</taxon>
        <taxon>Hexapoda</taxon>
        <taxon>Insecta</taxon>
        <taxon>Pterygota</taxon>
        <taxon>Neoptera</taxon>
        <taxon>Endopterygota</taxon>
        <taxon>Hymenoptera</taxon>
        <taxon>Apocrita</taxon>
        <taxon>Aculeata</taxon>
        <taxon>Formicoidea</taxon>
        <taxon>Formicidae</taxon>
        <taxon>Formicinae</taxon>
        <taxon>Camponotus</taxon>
    </lineage>
</organism>
<keyword evidence="8" id="KW-0636">Prenylation</keyword>
<comment type="similarity">
    <text evidence="2">Belongs to the G protein gamma family.</text>
</comment>
<keyword evidence="3" id="KW-1003">Cell membrane</keyword>
<evidence type="ECO:0000313" key="10">
    <source>
        <dbReference type="EMBL" id="EFN71687.1"/>
    </source>
</evidence>
<evidence type="ECO:0000256" key="3">
    <source>
        <dbReference type="ARBA" id="ARBA00022475"/>
    </source>
</evidence>
<dbReference type="EMBL" id="GL436635">
    <property type="protein sequence ID" value="EFN71687.1"/>
    <property type="molecule type" value="Genomic_DNA"/>
</dbReference>